<accession>A0A366F9K9</accession>
<comment type="subcellular location">
    <subcellularLocation>
        <location evidence="1">Membrane</location>
        <topology evidence="1">Multi-pass membrane protein</topology>
    </subcellularLocation>
</comment>
<dbReference type="Gene3D" id="1.20.1250.20">
    <property type="entry name" value="MFS general substrate transporter like domains"/>
    <property type="match status" value="1"/>
</dbReference>
<gene>
    <name evidence="7" type="ORF">DFR50_11638</name>
</gene>
<dbReference type="InterPro" id="IPR026036">
    <property type="entry name" value="PucC"/>
</dbReference>
<dbReference type="InterPro" id="IPR004896">
    <property type="entry name" value="PucC-rel"/>
</dbReference>
<dbReference type="Pfam" id="PF03209">
    <property type="entry name" value="PUCC"/>
    <property type="match status" value="1"/>
</dbReference>
<dbReference type="Proteomes" id="UP000253529">
    <property type="component" value="Unassembled WGS sequence"/>
</dbReference>
<keyword evidence="8" id="KW-1185">Reference proteome</keyword>
<feature type="transmembrane region" description="Helical" evidence="6">
    <location>
        <begin position="300"/>
        <end position="319"/>
    </location>
</feature>
<dbReference type="CDD" id="cd06176">
    <property type="entry name" value="MFS_BCD_PucC-like"/>
    <property type="match status" value="1"/>
</dbReference>
<feature type="transmembrane region" description="Helical" evidence="6">
    <location>
        <begin position="356"/>
        <end position="379"/>
    </location>
</feature>
<keyword evidence="4 6" id="KW-1133">Transmembrane helix</keyword>
<dbReference type="OrthoDB" id="8558818at2"/>
<evidence type="ECO:0000256" key="5">
    <source>
        <dbReference type="ARBA" id="ARBA00023136"/>
    </source>
</evidence>
<dbReference type="AlphaFoldDB" id="A0A366F9K9"/>
<organism evidence="7 8">
    <name type="scientific">Roseiarcus fermentans</name>
    <dbReference type="NCBI Taxonomy" id="1473586"/>
    <lineage>
        <taxon>Bacteria</taxon>
        <taxon>Pseudomonadati</taxon>
        <taxon>Pseudomonadota</taxon>
        <taxon>Alphaproteobacteria</taxon>
        <taxon>Hyphomicrobiales</taxon>
        <taxon>Roseiarcaceae</taxon>
        <taxon>Roseiarcus</taxon>
    </lineage>
</organism>
<feature type="transmembrane region" description="Helical" evidence="6">
    <location>
        <begin position="68"/>
        <end position="90"/>
    </location>
</feature>
<feature type="transmembrane region" description="Helical" evidence="6">
    <location>
        <begin position="331"/>
        <end position="350"/>
    </location>
</feature>
<dbReference type="PIRSF" id="PIRSF016565">
    <property type="entry name" value="PucC"/>
    <property type="match status" value="1"/>
</dbReference>
<proteinExistence type="inferred from homology"/>
<evidence type="ECO:0000313" key="8">
    <source>
        <dbReference type="Proteomes" id="UP000253529"/>
    </source>
</evidence>
<feature type="transmembrane region" description="Helical" evidence="6">
    <location>
        <begin position="391"/>
        <end position="415"/>
    </location>
</feature>
<feature type="transmembrane region" description="Helical" evidence="6">
    <location>
        <begin position="35"/>
        <end position="56"/>
    </location>
</feature>
<evidence type="ECO:0000256" key="2">
    <source>
        <dbReference type="ARBA" id="ARBA00008412"/>
    </source>
</evidence>
<dbReference type="PANTHER" id="PTHR23538:SF1">
    <property type="entry name" value="44.5 KD BACTERIOCHLOROPHYLL SYNTHASE SUBUNIT"/>
    <property type="match status" value="1"/>
</dbReference>
<dbReference type="EMBL" id="QNRK01000016">
    <property type="protein sequence ID" value="RBP11344.1"/>
    <property type="molecule type" value="Genomic_DNA"/>
</dbReference>
<sequence length="480" mass="50352">MSGVSHKVVNFWLSLGPRFLPFADAASPDLPLSKLLRLSLFQVTVGMALVLLVGTLNRVMIVELEVPASLVGIMISLPLLFAPFRALIGFRSDMHQSALGWRRVPFMYRGTMIQFGGLAMMPFALLVLARMGEAGHSPVWIGYAGAGISFLLVGAGLHTVQTVGLALATDLAPVESQPKVVGLMYVMLLVGMMVSALGFGWFLADFTPGRLVQVLQAAAVATIVLNSISLWKQESRHQARKAPSASRAPSFAEAWASFTHGDRVVRRLVAIGLGTMAFSMEDVLLEPYGGQVLRLTVGDTTKLTAALAFGGLFGFWLASRVLSRGADPFRMASFGALVGVPAFGLVIGSAPVLSPWMFGLGTALIGFGAGLFGHGTLTATMNLAPKGQTGLALGAWGAVQASAAGVAIALGGVIRDSVAGLVSGTAFGAAAGYDVVYGIEIVLLLVTLVLMFPLIRRENRPARALSTEGTRREAAVAGET</sequence>
<reference evidence="7 8" key="1">
    <citation type="submission" date="2018-06" db="EMBL/GenBank/DDBJ databases">
        <title>Genomic Encyclopedia of Type Strains, Phase IV (KMG-IV): sequencing the most valuable type-strain genomes for metagenomic binning, comparative biology and taxonomic classification.</title>
        <authorList>
            <person name="Goeker M."/>
        </authorList>
    </citation>
    <scope>NUCLEOTIDE SEQUENCE [LARGE SCALE GENOMIC DNA]</scope>
    <source>
        <strain evidence="7 8">DSM 24875</strain>
    </source>
</reference>
<keyword evidence="5 6" id="KW-0472">Membrane</keyword>
<comment type="similarity">
    <text evidence="2">Belongs to the PucC family.</text>
</comment>
<evidence type="ECO:0000313" key="7">
    <source>
        <dbReference type="EMBL" id="RBP11344.1"/>
    </source>
</evidence>
<name>A0A366F9K9_9HYPH</name>
<evidence type="ECO:0000256" key="1">
    <source>
        <dbReference type="ARBA" id="ARBA00004141"/>
    </source>
</evidence>
<protein>
    <submittedName>
        <fullName evidence="7">BCD family chlorophyll transporter-like MFS transporter</fullName>
    </submittedName>
</protein>
<evidence type="ECO:0000256" key="6">
    <source>
        <dbReference type="SAM" id="Phobius"/>
    </source>
</evidence>
<evidence type="ECO:0000256" key="4">
    <source>
        <dbReference type="ARBA" id="ARBA00022989"/>
    </source>
</evidence>
<evidence type="ECO:0000256" key="3">
    <source>
        <dbReference type="ARBA" id="ARBA00022692"/>
    </source>
</evidence>
<feature type="transmembrane region" description="Helical" evidence="6">
    <location>
        <begin position="264"/>
        <end position="280"/>
    </location>
</feature>
<dbReference type="PANTHER" id="PTHR23538">
    <property type="entry name" value="44.5 KD BACTERIOCHLOROPHYLL SYNTHASE SUBUNIT"/>
    <property type="match status" value="1"/>
</dbReference>
<dbReference type="RefSeq" id="WP_113890133.1">
    <property type="nucleotide sequence ID" value="NZ_QNRK01000016.1"/>
</dbReference>
<feature type="transmembrane region" description="Helical" evidence="6">
    <location>
        <begin position="141"/>
        <end position="168"/>
    </location>
</feature>
<dbReference type="InterPro" id="IPR036259">
    <property type="entry name" value="MFS_trans_sf"/>
</dbReference>
<feature type="transmembrane region" description="Helical" evidence="6">
    <location>
        <begin position="180"/>
        <end position="204"/>
    </location>
</feature>
<keyword evidence="3 6" id="KW-0812">Transmembrane</keyword>
<feature type="transmembrane region" description="Helical" evidence="6">
    <location>
        <begin position="435"/>
        <end position="455"/>
    </location>
</feature>
<feature type="transmembrane region" description="Helical" evidence="6">
    <location>
        <begin position="111"/>
        <end position="129"/>
    </location>
</feature>
<dbReference type="SUPFAM" id="SSF103473">
    <property type="entry name" value="MFS general substrate transporter"/>
    <property type="match status" value="1"/>
</dbReference>
<dbReference type="GO" id="GO:0016020">
    <property type="term" value="C:membrane"/>
    <property type="evidence" value="ECO:0007669"/>
    <property type="project" value="UniProtKB-SubCell"/>
</dbReference>
<comment type="caution">
    <text evidence="7">The sequence shown here is derived from an EMBL/GenBank/DDBJ whole genome shotgun (WGS) entry which is preliminary data.</text>
</comment>